<dbReference type="Pfam" id="PF05443">
    <property type="entry name" value="ROS_MUCR"/>
    <property type="match status" value="1"/>
</dbReference>
<feature type="compositionally biased region" description="Basic residues" evidence="2">
    <location>
        <begin position="150"/>
        <end position="160"/>
    </location>
</feature>
<accession>A0ABT1L8U3</accession>
<keyword evidence="4" id="KW-1185">Reference proteome</keyword>
<organism evidence="3 4">
    <name type="scientific">Alsobacter ponti</name>
    <dbReference type="NCBI Taxonomy" id="2962936"/>
    <lineage>
        <taxon>Bacteria</taxon>
        <taxon>Pseudomonadati</taxon>
        <taxon>Pseudomonadota</taxon>
        <taxon>Alphaproteobacteria</taxon>
        <taxon>Hyphomicrobiales</taxon>
        <taxon>Alsobacteraceae</taxon>
        <taxon>Alsobacter</taxon>
    </lineage>
</organism>
<dbReference type="InterPro" id="IPR008807">
    <property type="entry name" value="ROS_MUCR"/>
</dbReference>
<gene>
    <name evidence="3" type="ORF">NK718_02345</name>
</gene>
<proteinExistence type="inferred from homology"/>
<reference evidence="3 4" key="1">
    <citation type="submission" date="2022-07" db="EMBL/GenBank/DDBJ databases">
        <authorList>
            <person name="Li W.-J."/>
            <person name="Deng Q.-Q."/>
        </authorList>
    </citation>
    <scope>NUCLEOTIDE SEQUENCE [LARGE SCALE GENOMIC DNA]</scope>
    <source>
        <strain evidence="3 4">SYSU M60028</strain>
    </source>
</reference>
<evidence type="ECO:0000256" key="2">
    <source>
        <dbReference type="SAM" id="MobiDB-lite"/>
    </source>
</evidence>
<dbReference type="RefSeq" id="WP_254738254.1">
    <property type="nucleotide sequence ID" value="NZ_JANCLU010000002.1"/>
</dbReference>
<name>A0ABT1L8U3_9HYPH</name>
<evidence type="ECO:0000256" key="1">
    <source>
        <dbReference type="ARBA" id="ARBA00007031"/>
    </source>
</evidence>
<dbReference type="Gene3D" id="1.10.10.1550">
    <property type="entry name" value="ROS/MUCR transcriptional regulator protein"/>
    <property type="match status" value="1"/>
</dbReference>
<comment type="caution">
    <text evidence="3">The sequence shown here is derived from an EMBL/GenBank/DDBJ whole genome shotgun (WGS) entry which is preliminary data.</text>
</comment>
<evidence type="ECO:0000313" key="4">
    <source>
        <dbReference type="Proteomes" id="UP001205890"/>
    </source>
</evidence>
<dbReference type="InterPro" id="IPR041920">
    <property type="entry name" value="ROS/MUCR_sf"/>
</dbReference>
<dbReference type="EMBL" id="JANCLU010000002">
    <property type="protein sequence ID" value="MCP8937343.1"/>
    <property type="molecule type" value="Genomic_DNA"/>
</dbReference>
<evidence type="ECO:0000313" key="3">
    <source>
        <dbReference type="EMBL" id="MCP8937343.1"/>
    </source>
</evidence>
<comment type="similarity">
    <text evidence="1">Belongs to the ros/MucR family.</text>
</comment>
<feature type="region of interest" description="Disordered" evidence="2">
    <location>
        <begin position="130"/>
        <end position="160"/>
    </location>
</feature>
<dbReference type="Proteomes" id="UP001205890">
    <property type="component" value="Unassembled WGS sequence"/>
</dbReference>
<sequence length="160" mass="17646">MGDDGQHIDLLALTANLVASYVAKNALGPADLSRVIRDVHAALARAAAPFIEMPVEHPTPPISIKKSITRDYLISFEDGRHYKTLTRHLGVRGMTPDQYRAKWSLPKDYPMVAASYAARRSEIAKELGLGQMRKKVVAQEPKPAPARKSSTTRRRGKTSS</sequence>
<protein>
    <submittedName>
        <fullName evidence="3">MucR family transcriptional regulator</fullName>
    </submittedName>
</protein>